<dbReference type="Gene3D" id="1.10.10.10">
    <property type="entry name" value="Winged helix-like DNA-binding domain superfamily/Winged helix DNA-binding domain"/>
    <property type="match status" value="1"/>
</dbReference>
<dbReference type="OrthoDB" id="9813987at2"/>
<dbReference type="KEGG" id="vin:AKJ08_3536"/>
<organism evidence="5 6">
    <name type="scientific">Vulgatibacter incomptus</name>
    <dbReference type="NCBI Taxonomy" id="1391653"/>
    <lineage>
        <taxon>Bacteria</taxon>
        <taxon>Pseudomonadati</taxon>
        <taxon>Myxococcota</taxon>
        <taxon>Myxococcia</taxon>
        <taxon>Myxococcales</taxon>
        <taxon>Cystobacterineae</taxon>
        <taxon>Vulgatibacteraceae</taxon>
        <taxon>Vulgatibacter</taxon>
    </lineage>
</organism>
<evidence type="ECO:0000256" key="2">
    <source>
        <dbReference type="ARBA" id="ARBA00023015"/>
    </source>
</evidence>
<keyword evidence="2" id="KW-0805">Transcription regulation</keyword>
<evidence type="ECO:0000313" key="5">
    <source>
        <dbReference type="EMBL" id="AKU93149.1"/>
    </source>
</evidence>
<dbReference type="STRING" id="1391653.AKJ08_3536"/>
<evidence type="ECO:0000256" key="3">
    <source>
        <dbReference type="ARBA" id="ARBA00023125"/>
    </source>
</evidence>
<dbReference type="InterPro" id="IPR005650">
    <property type="entry name" value="BlaI_family"/>
</dbReference>
<dbReference type="RefSeq" id="WP_050727214.1">
    <property type="nucleotide sequence ID" value="NZ_CP012332.1"/>
</dbReference>
<keyword evidence="6" id="KW-1185">Reference proteome</keyword>
<dbReference type="Pfam" id="PF03965">
    <property type="entry name" value="Penicillinase_R"/>
    <property type="match status" value="1"/>
</dbReference>
<sequence length="131" mass="14389">MSTPNLPGGDLELAALGALWELGPASAREVHQRIGDPRGLVYTTTAKVLDRLHEKGLVSRRREGKAFVYRAAASREAIGKERARDVVRRLLGDEPRPAMAALIDAVETVDATLLDELGRLVAQKRERKENP</sequence>
<keyword evidence="4" id="KW-0804">Transcription</keyword>
<gene>
    <name evidence="5" type="ORF">AKJ08_3536</name>
</gene>
<keyword evidence="3" id="KW-0238">DNA-binding</keyword>
<accession>A0A0K1PJ68</accession>
<evidence type="ECO:0000256" key="4">
    <source>
        <dbReference type="ARBA" id="ARBA00023163"/>
    </source>
</evidence>
<dbReference type="EMBL" id="CP012332">
    <property type="protein sequence ID" value="AKU93149.1"/>
    <property type="molecule type" value="Genomic_DNA"/>
</dbReference>
<dbReference type="InterPro" id="IPR036388">
    <property type="entry name" value="WH-like_DNA-bd_sf"/>
</dbReference>
<reference evidence="5 6" key="1">
    <citation type="submission" date="2015-08" db="EMBL/GenBank/DDBJ databases">
        <authorList>
            <person name="Babu N.S."/>
            <person name="Beckwith C.J."/>
            <person name="Beseler K.G."/>
            <person name="Brison A."/>
            <person name="Carone J.V."/>
            <person name="Caskin T.P."/>
            <person name="Diamond M."/>
            <person name="Durham M.E."/>
            <person name="Foxe J.M."/>
            <person name="Go M."/>
            <person name="Henderson B.A."/>
            <person name="Jones I.B."/>
            <person name="McGettigan J.A."/>
            <person name="Micheletti S.J."/>
            <person name="Nasrallah M.E."/>
            <person name="Ortiz D."/>
            <person name="Piller C.R."/>
            <person name="Privatt S.R."/>
            <person name="Schneider S.L."/>
            <person name="Sharp S."/>
            <person name="Smith T.C."/>
            <person name="Stanton J.D."/>
            <person name="Ullery H.E."/>
            <person name="Wilson R.J."/>
            <person name="Serrano M.G."/>
            <person name="Buck G."/>
            <person name="Lee V."/>
            <person name="Wang Y."/>
            <person name="Carvalho R."/>
            <person name="Voegtly L."/>
            <person name="Shi R."/>
            <person name="Duckworth R."/>
            <person name="Johnson A."/>
            <person name="Loviza R."/>
            <person name="Walstead R."/>
            <person name="Shah Z."/>
            <person name="Kiflezghi M."/>
            <person name="Wade K."/>
            <person name="Ball S.L."/>
            <person name="Bradley K.W."/>
            <person name="Asai D.J."/>
            <person name="Bowman C.A."/>
            <person name="Russell D.A."/>
            <person name="Pope W.H."/>
            <person name="Jacobs-Sera D."/>
            <person name="Hendrix R.W."/>
            <person name="Hatfull G.F."/>
        </authorList>
    </citation>
    <scope>NUCLEOTIDE SEQUENCE [LARGE SCALE GENOMIC DNA]</scope>
    <source>
        <strain evidence="5 6">DSM 27710</strain>
    </source>
</reference>
<dbReference type="Proteomes" id="UP000055590">
    <property type="component" value="Chromosome"/>
</dbReference>
<proteinExistence type="inferred from homology"/>
<name>A0A0K1PJ68_9BACT</name>
<dbReference type="SUPFAM" id="SSF46785">
    <property type="entry name" value="Winged helix' DNA-binding domain"/>
    <property type="match status" value="1"/>
</dbReference>
<dbReference type="PIRSF" id="PIRSF019455">
    <property type="entry name" value="CopR_AtkY"/>
    <property type="match status" value="1"/>
</dbReference>
<evidence type="ECO:0000256" key="1">
    <source>
        <dbReference type="ARBA" id="ARBA00011046"/>
    </source>
</evidence>
<dbReference type="GO" id="GO:0045892">
    <property type="term" value="P:negative regulation of DNA-templated transcription"/>
    <property type="evidence" value="ECO:0007669"/>
    <property type="project" value="InterPro"/>
</dbReference>
<evidence type="ECO:0000313" key="6">
    <source>
        <dbReference type="Proteomes" id="UP000055590"/>
    </source>
</evidence>
<dbReference type="GO" id="GO:0003677">
    <property type="term" value="F:DNA binding"/>
    <property type="evidence" value="ECO:0007669"/>
    <property type="project" value="UniProtKB-KW"/>
</dbReference>
<dbReference type="AlphaFoldDB" id="A0A0K1PJ68"/>
<dbReference type="InterPro" id="IPR036390">
    <property type="entry name" value="WH_DNA-bd_sf"/>
</dbReference>
<protein>
    <submittedName>
        <fullName evidence="5">Transcriptional regulator, MecI family</fullName>
    </submittedName>
</protein>
<comment type="similarity">
    <text evidence="1">Belongs to the BlaI transcriptional regulatory family.</text>
</comment>